<proteinExistence type="predicted"/>
<dbReference type="Proteomes" id="UP000625711">
    <property type="component" value="Unassembled WGS sequence"/>
</dbReference>
<sequence>MAKLTSASNTSANGARSSLRDTQTSTTSIGAGGRQNRGEDSPRGSKSKASEATIDILTEKKTWLSQGMYAVGSVDAFRNPQRLSRQVCREVSSRMRREY</sequence>
<feature type="compositionally biased region" description="Polar residues" evidence="1">
    <location>
        <begin position="1"/>
        <end position="29"/>
    </location>
</feature>
<feature type="region of interest" description="Disordered" evidence="1">
    <location>
        <begin position="1"/>
        <end position="52"/>
    </location>
</feature>
<gene>
    <name evidence="2" type="ORF">GWI33_020364</name>
</gene>
<dbReference type="EMBL" id="JAACXV010014549">
    <property type="protein sequence ID" value="KAF7266336.1"/>
    <property type="molecule type" value="Genomic_DNA"/>
</dbReference>
<organism evidence="2 3">
    <name type="scientific">Rhynchophorus ferrugineus</name>
    <name type="common">Red palm weevil</name>
    <name type="synonym">Curculio ferrugineus</name>
    <dbReference type="NCBI Taxonomy" id="354439"/>
    <lineage>
        <taxon>Eukaryota</taxon>
        <taxon>Metazoa</taxon>
        <taxon>Ecdysozoa</taxon>
        <taxon>Arthropoda</taxon>
        <taxon>Hexapoda</taxon>
        <taxon>Insecta</taxon>
        <taxon>Pterygota</taxon>
        <taxon>Neoptera</taxon>
        <taxon>Endopterygota</taxon>
        <taxon>Coleoptera</taxon>
        <taxon>Polyphaga</taxon>
        <taxon>Cucujiformia</taxon>
        <taxon>Curculionidae</taxon>
        <taxon>Dryophthorinae</taxon>
        <taxon>Rhynchophorus</taxon>
    </lineage>
</organism>
<evidence type="ECO:0000256" key="1">
    <source>
        <dbReference type="SAM" id="MobiDB-lite"/>
    </source>
</evidence>
<keyword evidence="3" id="KW-1185">Reference proteome</keyword>
<dbReference type="AlphaFoldDB" id="A0A834LZJ4"/>
<reference evidence="2" key="1">
    <citation type="submission" date="2020-08" db="EMBL/GenBank/DDBJ databases">
        <title>Genome sequencing and assembly of the red palm weevil Rhynchophorus ferrugineus.</title>
        <authorList>
            <person name="Dias G.B."/>
            <person name="Bergman C.M."/>
            <person name="Manee M."/>
        </authorList>
    </citation>
    <scope>NUCLEOTIDE SEQUENCE</scope>
    <source>
        <strain evidence="2">AA-2017</strain>
        <tissue evidence="2">Whole larva</tissue>
    </source>
</reference>
<protein>
    <submittedName>
        <fullName evidence="2">Uncharacterized protein</fullName>
    </submittedName>
</protein>
<evidence type="ECO:0000313" key="3">
    <source>
        <dbReference type="Proteomes" id="UP000625711"/>
    </source>
</evidence>
<accession>A0A834LZJ4</accession>
<name>A0A834LZJ4_RHYFE</name>
<comment type="caution">
    <text evidence="2">The sequence shown here is derived from an EMBL/GenBank/DDBJ whole genome shotgun (WGS) entry which is preliminary data.</text>
</comment>
<evidence type="ECO:0000313" key="2">
    <source>
        <dbReference type="EMBL" id="KAF7266336.1"/>
    </source>
</evidence>